<dbReference type="EMBL" id="UINC01041490">
    <property type="protein sequence ID" value="SVB42835.1"/>
    <property type="molecule type" value="Genomic_DNA"/>
</dbReference>
<evidence type="ECO:0000313" key="1">
    <source>
        <dbReference type="EMBL" id="SVB42835.1"/>
    </source>
</evidence>
<dbReference type="AlphaFoldDB" id="A0A382DX57"/>
<organism evidence="1">
    <name type="scientific">marine metagenome</name>
    <dbReference type="NCBI Taxonomy" id="408172"/>
    <lineage>
        <taxon>unclassified sequences</taxon>
        <taxon>metagenomes</taxon>
        <taxon>ecological metagenomes</taxon>
    </lineage>
</organism>
<protein>
    <submittedName>
        <fullName evidence="1">Uncharacterized protein</fullName>
    </submittedName>
</protein>
<proteinExistence type="predicted"/>
<accession>A0A382DX57</accession>
<gene>
    <name evidence="1" type="ORF">METZ01_LOCUS195689</name>
</gene>
<name>A0A382DX57_9ZZZZ</name>
<reference evidence="1" key="1">
    <citation type="submission" date="2018-05" db="EMBL/GenBank/DDBJ databases">
        <authorList>
            <person name="Lanie J.A."/>
            <person name="Ng W.-L."/>
            <person name="Kazmierczak K.M."/>
            <person name="Andrzejewski T.M."/>
            <person name="Davidsen T.M."/>
            <person name="Wayne K.J."/>
            <person name="Tettelin H."/>
            <person name="Glass J.I."/>
            <person name="Rusch D."/>
            <person name="Podicherti R."/>
            <person name="Tsui H.-C.T."/>
            <person name="Winkler M.E."/>
        </authorList>
    </citation>
    <scope>NUCLEOTIDE SEQUENCE</scope>
</reference>
<sequence>MRNSINSSASAVDFHSQVKPLLAKCCVLLFASSFFLPSAHAEERKVLNPEDLPSYVR</sequence>
<feature type="non-terminal residue" evidence="1">
    <location>
        <position position="57"/>
    </location>
</feature>